<protein>
    <submittedName>
        <fullName evidence="1">Uncharacterized protein</fullName>
    </submittedName>
</protein>
<accession>A0A517YHV7</accession>
<evidence type="ECO:0000313" key="2">
    <source>
        <dbReference type="Proteomes" id="UP000315017"/>
    </source>
</evidence>
<reference evidence="1 2" key="1">
    <citation type="submission" date="2019-02" db="EMBL/GenBank/DDBJ databases">
        <title>Deep-cultivation of Planctomycetes and their phenomic and genomic characterization uncovers novel biology.</title>
        <authorList>
            <person name="Wiegand S."/>
            <person name="Jogler M."/>
            <person name="Boedeker C."/>
            <person name="Pinto D."/>
            <person name="Vollmers J."/>
            <person name="Rivas-Marin E."/>
            <person name="Kohn T."/>
            <person name="Peeters S.H."/>
            <person name="Heuer A."/>
            <person name="Rast P."/>
            <person name="Oberbeckmann S."/>
            <person name="Bunk B."/>
            <person name="Jeske O."/>
            <person name="Meyerdierks A."/>
            <person name="Storesund J.E."/>
            <person name="Kallscheuer N."/>
            <person name="Luecker S."/>
            <person name="Lage O.M."/>
            <person name="Pohl T."/>
            <person name="Merkel B.J."/>
            <person name="Hornburger P."/>
            <person name="Mueller R.-W."/>
            <person name="Bruemmer F."/>
            <person name="Labrenz M."/>
            <person name="Spormann A.M."/>
            <person name="Op den Camp H."/>
            <person name="Overmann J."/>
            <person name="Amann R."/>
            <person name="Jetten M.S.M."/>
            <person name="Mascher T."/>
            <person name="Medema M.H."/>
            <person name="Devos D.P."/>
            <person name="Kaster A.-K."/>
            <person name="Ovreas L."/>
            <person name="Rohde M."/>
            <person name="Galperin M.Y."/>
            <person name="Jogler C."/>
        </authorList>
    </citation>
    <scope>NUCLEOTIDE SEQUENCE [LARGE SCALE GENOMIC DNA]</scope>
    <source>
        <strain evidence="1 2">ETA_A8</strain>
    </source>
</reference>
<dbReference type="Proteomes" id="UP000315017">
    <property type="component" value="Chromosome"/>
</dbReference>
<organism evidence="1 2">
    <name type="scientific">Anatilimnocola aggregata</name>
    <dbReference type="NCBI Taxonomy" id="2528021"/>
    <lineage>
        <taxon>Bacteria</taxon>
        <taxon>Pseudomonadati</taxon>
        <taxon>Planctomycetota</taxon>
        <taxon>Planctomycetia</taxon>
        <taxon>Pirellulales</taxon>
        <taxon>Pirellulaceae</taxon>
        <taxon>Anatilimnocola</taxon>
    </lineage>
</organism>
<dbReference type="KEGG" id="aagg:ETAA8_49140"/>
<name>A0A517YHV7_9BACT</name>
<sequence length="86" mass="9515">MHTVEMRERMIRVAEELGYSVRQEWLGGAGGGLCEFGGRRHIFLDLALSAVEQLDQLAAALQQDPAIHSIRLPLPLQPLLGIRRAA</sequence>
<evidence type="ECO:0000313" key="1">
    <source>
        <dbReference type="EMBL" id="QDU29799.1"/>
    </source>
</evidence>
<proteinExistence type="predicted"/>
<dbReference type="EMBL" id="CP036274">
    <property type="protein sequence ID" value="QDU29799.1"/>
    <property type="molecule type" value="Genomic_DNA"/>
</dbReference>
<gene>
    <name evidence="1" type="ORF">ETAA8_49140</name>
</gene>
<dbReference type="RefSeq" id="WP_145094187.1">
    <property type="nucleotide sequence ID" value="NZ_CP036274.1"/>
</dbReference>
<dbReference type="AlphaFoldDB" id="A0A517YHV7"/>
<keyword evidence="2" id="KW-1185">Reference proteome</keyword>